<dbReference type="RefSeq" id="WP_025419327.1">
    <property type="nucleotide sequence ID" value="NZ_CP013704.1"/>
</dbReference>
<evidence type="ECO:0000313" key="6">
    <source>
        <dbReference type="EMBL" id="APR64605.1"/>
    </source>
</evidence>
<gene>
    <name evidence="4" type="primary">atpE</name>
    <name evidence="6" type="ORF">N187_00460</name>
</gene>
<keyword evidence="4" id="KW-0066">ATP synthesis</keyword>
<feature type="coiled-coil region" evidence="5">
    <location>
        <begin position="32"/>
        <end position="70"/>
    </location>
</feature>
<keyword evidence="7" id="KW-1185">Reference proteome</keyword>
<keyword evidence="4" id="KW-0375">Hydrogen ion transport</keyword>
<dbReference type="SUPFAM" id="SSF160527">
    <property type="entry name" value="V-type ATPase subunit E-like"/>
    <property type="match status" value="1"/>
</dbReference>
<evidence type="ECO:0000313" key="7">
    <source>
        <dbReference type="Proteomes" id="UP000185502"/>
    </source>
</evidence>
<keyword evidence="3 4" id="KW-0406">Ion transport</keyword>
<reference evidence="6" key="1">
    <citation type="submission" date="2015-12" db="EMBL/GenBank/DDBJ databases">
        <title>Chromosome of the avian spirochetosis agent Borrelia anserina Es.</title>
        <authorList>
            <person name="Elbir H."/>
            <person name="Sitlani P."/>
            <person name="Bergstroem S."/>
            <person name="Barbour A.G."/>
        </authorList>
    </citation>
    <scope>NUCLEOTIDE SEQUENCE [LARGE SCALE GENOMIC DNA]</scope>
    <source>
        <strain evidence="6">Es</strain>
    </source>
</reference>
<evidence type="ECO:0000256" key="2">
    <source>
        <dbReference type="ARBA" id="ARBA00022448"/>
    </source>
</evidence>
<dbReference type="Proteomes" id="UP000185502">
    <property type="component" value="Chromosome"/>
</dbReference>
<keyword evidence="5" id="KW-0175">Coiled coil</keyword>
<comment type="similarity">
    <text evidence="1 4">Belongs to the V-ATPase E subunit family.</text>
</comment>
<evidence type="ECO:0000256" key="1">
    <source>
        <dbReference type="ARBA" id="ARBA00005901"/>
    </source>
</evidence>
<keyword evidence="2 4" id="KW-0813">Transport</keyword>
<dbReference type="EMBL" id="CP013704">
    <property type="protein sequence ID" value="APR64605.1"/>
    <property type="molecule type" value="Genomic_DNA"/>
</dbReference>
<evidence type="ECO:0000256" key="4">
    <source>
        <dbReference type="HAMAP-Rule" id="MF_00311"/>
    </source>
</evidence>
<proteinExistence type="inferred from homology"/>
<dbReference type="Gene3D" id="1.20.5.2950">
    <property type="match status" value="1"/>
</dbReference>
<dbReference type="InterPro" id="IPR002842">
    <property type="entry name" value="ATPase_V1_Esu"/>
</dbReference>
<organism evidence="6 7">
    <name type="scientific">Borrelia anserina Es</name>
    <dbReference type="NCBI Taxonomy" id="1365188"/>
    <lineage>
        <taxon>Bacteria</taxon>
        <taxon>Pseudomonadati</taxon>
        <taxon>Spirochaetota</taxon>
        <taxon>Spirochaetia</taxon>
        <taxon>Spirochaetales</taxon>
        <taxon>Borreliaceae</taxon>
        <taxon>Borrelia</taxon>
    </lineage>
</organism>
<protein>
    <recommendedName>
        <fullName evidence="4">V-type proton ATPase subunit E</fullName>
    </recommendedName>
    <alternativeName>
        <fullName evidence="4">V-ATPase subunit E</fullName>
    </alternativeName>
</protein>
<evidence type="ECO:0000256" key="3">
    <source>
        <dbReference type="ARBA" id="ARBA00023065"/>
    </source>
</evidence>
<accession>A0ABN4U975</accession>
<evidence type="ECO:0000256" key="5">
    <source>
        <dbReference type="SAM" id="Coils"/>
    </source>
</evidence>
<dbReference type="HAMAP" id="MF_00311">
    <property type="entry name" value="ATP_synth_E_arch"/>
    <property type="match status" value="1"/>
</dbReference>
<sequence>MQFEVKDLINKIKKDGLEEAEKLANDIILNAKREAESIILKAESDAKELKMQAEKEASEYKKNSLDASRQAVRDLIIGTEKSIKSLFKTALEDSVSKVYDDNFLREIIIKVVDIWNKGDKIDIILNESDFSNLLSVLRKKIGNRLGNTIEIKPFKEINKGFKIQQRDGNLYYDFTSETIADVLFEYLNPRFKEVLKLV</sequence>
<name>A0ABN4U975_BORAN</name>
<dbReference type="NCBIfam" id="NF002424">
    <property type="entry name" value="PRK01558.1"/>
    <property type="match status" value="1"/>
</dbReference>
<comment type="function">
    <text evidence="4">Produces ATP from ADP in the presence of a proton gradient across the membrane.</text>
</comment>